<evidence type="ECO:0000256" key="10">
    <source>
        <dbReference type="ARBA" id="ARBA00023136"/>
    </source>
</evidence>
<keyword evidence="15" id="KW-0966">Cell projection</keyword>
<dbReference type="Gene3D" id="6.10.250.2080">
    <property type="match status" value="1"/>
</dbReference>
<accession>A0A919F4B2</accession>
<evidence type="ECO:0000256" key="12">
    <source>
        <dbReference type="ARBA" id="ARBA00025078"/>
    </source>
</evidence>
<evidence type="ECO:0000256" key="3">
    <source>
        <dbReference type="ARBA" id="ARBA00021622"/>
    </source>
</evidence>
<dbReference type="GO" id="GO:0009306">
    <property type="term" value="P:protein secretion"/>
    <property type="evidence" value="ECO:0007669"/>
    <property type="project" value="InterPro"/>
</dbReference>
<evidence type="ECO:0000256" key="11">
    <source>
        <dbReference type="ARBA" id="ARBA00023225"/>
    </source>
</evidence>
<evidence type="ECO:0000313" key="15">
    <source>
        <dbReference type="EMBL" id="GHH46260.1"/>
    </source>
</evidence>
<dbReference type="InterPro" id="IPR006135">
    <property type="entry name" value="T3SS_substrate_exporter"/>
</dbReference>
<evidence type="ECO:0000256" key="9">
    <source>
        <dbReference type="ARBA" id="ARBA00022989"/>
    </source>
</evidence>
<evidence type="ECO:0000256" key="1">
    <source>
        <dbReference type="ARBA" id="ARBA00004651"/>
    </source>
</evidence>
<name>A0A919F4B2_9XANT</name>
<evidence type="ECO:0000256" key="7">
    <source>
        <dbReference type="ARBA" id="ARBA00022795"/>
    </source>
</evidence>
<evidence type="ECO:0000256" key="13">
    <source>
        <dbReference type="RuleBase" id="RU364091"/>
    </source>
</evidence>
<keyword evidence="5 13" id="KW-1003">Cell membrane</keyword>
<evidence type="ECO:0000256" key="6">
    <source>
        <dbReference type="ARBA" id="ARBA00022692"/>
    </source>
</evidence>
<sequence>MAENEDGAERTEQPTEKRLREAREQGNIPRSRELATAAVFTAGVFALMAMSGSLASGAHGWMKAALSPDPGLRDNPSKLLGHFGELLVQLLWVTAPLVLVCLLAGLAGPLLMGGLRFSGKALAPDPNKLNPLAGLKRLYGAESIGELVKSLLRVLFVGTATGLCIWHGLHDLRTLLNAPLERAIVDGLGFTLRLLMYAALALGLLAALDAPYQKWNWLRRLKMTREEVKREIKESEGSPEVKSRIRQMQQQLAQRRMIEAVPKADVVLVNPTHYAVALQYEGERMRAPIVVAKGVDEVAQRIREVGEQHRVAIVSAPPLARALYREAQLGKEIPVRLYSAVAQVLSYVYQLRAWRRGPMPQLPAIELDEFAGTDGRA</sequence>
<keyword evidence="7 13" id="KW-1005">Bacterial flagellum biogenesis</keyword>
<comment type="similarity">
    <text evidence="2 13">Belongs to the type III secretion exporter family.</text>
</comment>
<dbReference type="RefSeq" id="WP_434028311.1">
    <property type="nucleotide sequence ID" value="NZ_BNBA01000001.1"/>
</dbReference>
<reference evidence="15" key="1">
    <citation type="journal article" date="2014" name="Int. J. Syst. Evol. Microbiol.">
        <title>Complete genome sequence of Corynebacterium casei LMG S-19264T (=DSM 44701T), isolated from a smear-ripened cheese.</title>
        <authorList>
            <consortium name="US DOE Joint Genome Institute (JGI-PGF)"/>
            <person name="Walter F."/>
            <person name="Albersmeier A."/>
            <person name="Kalinowski J."/>
            <person name="Ruckert C."/>
        </authorList>
    </citation>
    <scope>NUCLEOTIDE SEQUENCE</scope>
    <source>
        <strain evidence="15">JCM 13306</strain>
    </source>
</reference>
<dbReference type="SUPFAM" id="SSF160544">
    <property type="entry name" value="EscU C-terminal domain-like"/>
    <property type="match status" value="1"/>
</dbReference>
<dbReference type="GO" id="GO:0044780">
    <property type="term" value="P:bacterial-type flagellum assembly"/>
    <property type="evidence" value="ECO:0007669"/>
    <property type="project" value="InterPro"/>
</dbReference>
<keyword evidence="11 13" id="KW-1006">Bacterial flagellum protein export</keyword>
<evidence type="ECO:0000256" key="14">
    <source>
        <dbReference type="SAM" id="MobiDB-lite"/>
    </source>
</evidence>
<reference evidence="15" key="2">
    <citation type="submission" date="2020-09" db="EMBL/GenBank/DDBJ databases">
        <authorList>
            <person name="Sun Q."/>
            <person name="Ohkuma M."/>
        </authorList>
    </citation>
    <scope>NUCLEOTIDE SEQUENCE</scope>
    <source>
        <strain evidence="15">JCM 13306</strain>
    </source>
</reference>
<dbReference type="Pfam" id="PF01312">
    <property type="entry name" value="Bac_export_2"/>
    <property type="match status" value="1"/>
</dbReference>
<evidence type="ECO:0000256" key="5">
    <source>
        <dbReference type="ARBA" id="ARBA00022475"/>
    </source>
</evidence>
<keyword evidence="15" id="KW-0282">Flagellum</keyword>
<keyword evidence="15" id="KW-0969">Cilium</keyword>
<dbReference type="AlphaFoldDB" id="A0A919F4B2"/>
<dbReference type="Gene3D" id="3.40.1690.10">
    <property type="entry name" value="secretion proteins EscU"/>
    <property type="match status" value="1"/>
</dbReference>
<protein>
    <recommendedName>
        <fullName evidence="3 13">Flagellar biosynthetic protein FlhB</fullName>
    </recommendedName>
</protein>
<feature type="transmembrane region" description="Helical" evidence="13">
    <location>
        <begin position="151"/>
        <end position="170"/>
    </location>
</feature>
<evidence type="ECO:0000256" key="4">
    <source>
        <dbReference type="ARBA" id="ARBA00022448"/>
    </source>
</evidence>
<keyword evidence="4 13" id="KW-0813">Transport</keyword>
<keyword evidence="10 13" id="KW-0472">Membrane</keyword>
<dbReference type="PRINTS" id="PR00950">
    <property type="entry name" value="TYPE3IMSPROT"/>
</dbReference>
<dbReference type="PANTHER" id="PTHR30531:SF12">
    <property type="entry name" value="FLAGELLAR BIOSYNTHETIC PROTEIN FLHB"/>
    <property type="match status" value="1"/>
</dbReference>
<dbReference type="InterPro" id="IPR029025">
    <property type="entry name" value="T3SS_substrate_exporter_C"/>
</dbReference>
<keyword evidence="8 13" id="KW-0653">Protein transport</keyword>
<keyword evidence="9 13" id="KW-1133">Transmembrane helix</keyword>
<keyword evidence="16" id="KW-1185">Reference proteome</keyword>
<dbReference type="PANTHER" id="PTHR30531">
    <property type="entry name" value="FLAGELLAR BIOSYNTHETIC PROTEIN FLHB"/>
    <property type="match status" value="1"/>
</dbReference>
<feature type="transmembrane region" description="Helical" evidence="13">
    <location>
        <begin position="190"/>
        <end position="212"/>
    </location>
</feature>
<keyword evidence="6 13" id="KW-0812">Transmembrane</keyword>
<evidence type="ECO:0000256" key="8">
    <source>
        <dbReference type="ARBA" id="ARBA00022927"/>
    </source>
</evidence>
<feature type="compositionally biased region" description="Basic and acidic residues" evidence="14">
    <location>
        <begin position="7"/>
        <end position="24"/>
    </location>
</feature>
<feature type="region of interest" description="Disordered" evidence="14">
    <location>
        <begin position="1"/>
        <end position="27"/>
    </location>
</feature>
<dbReference type="NCBIfam" id="TIGR00328">
    <property type="entry name" value="flhB"/>
    <property type="match status" value="1"/>
</dbReference>
<comment type="caution">
    <text evidence="15">The sequence shown here is derived from an EMBL/GenBank/DDBJ whole genome shotgun (WGS) entry which is preliminary data.</text>
</comment>
<comment type="subcellular location">
    <subcellularLocation>
        <location evidence="1">Cell membrane</location>
        <topology evidence="1">Multi-pass membrane protein</topology>
    </subcellularLocation>
</comment>
<comment type="function">
    <text evidence="12 13">Required for formation of the rod structure in the basal body of the flagellar apparatus. Together with FliI and FliH, may constitute the export apparatus of flagellin.</text>
</comment>
<feature type="transmembrane region" description="Helical" evidence="13">
    <location>
        <begin position="34"/>
        <end position="55"/>
    </location>
</feature>
<dbReference type="FunFam" id="3.40.1690.10:FF:000001">
    <property type="entry name" value="Flagellar biosynthetic protein FlhB"/>
    <property type="match status" value="1"/>
</dbReference>
<evidence type="ECO:0000256" key="2">
    <source>
        <dbReference type="ARBA" id="ARBA00010690"/>
    </source>
</evidence>
<dbReference type="GO" id="GO:0005886">
    <property type="term" value="C:plasma membrane"/>
    <property type="evidence" value="ECO:0007669"/>
    <property type="project" value="UniProtKB-SubCell"/>
</dbReference>
<gene>
    <name evidence="13 15" type="primary">flhB</name>
    <name evidence="15" type="ORF">GCM10009090_01080</name>
</gene>
<dbReference type="Proteomes" id="UP000623958">
    <property type="component" value="Unassembled WGS sequence"/>
</dbReference>
<dbReference type="EMBL" id="BNBA01000001">
    <property type="protein sequence ID" value="GHH46260.1"/>
    <property type="molecule type" value="Genomic_DNA"/>
</dbReference>
<proteinExistence type="inferred from homology"/>
<dbReference type="InterPro" id="IPR006136">
    <property type="entry name" value="FlhB"/>
</dbReference>
<feature type="transmembrane region" description="Helical" evidence="13">
    <location>
        <begin position="86"/>
        <end position="111"/>
    </location>
</feature>
<organism evidence="15 16">
    <name type="scientific">Xanthomonas boreopolis</name>
    <dbReference type="NCBI Taxonomy" id="86183"/>
    <lineage>
        <taxon>Bacteria</taxon>
        <taxon>Pseudomonadati</taxon>
        <taxon>Pseudomonadota</taxon>
        <taxon>Gammaproteobacteria</taxon>
        <taxon>Lysobacterales</taxon>
        <taxon>Lysobacteraceae</taxon>
        <taxon>Xanthomonas</taxon>
    </lineage>
</organism>
<evidence type="ECO:0000313" key="16">
    <source>
        <dbReference type="Proteomes" id="UP000623958"/>
    </source>
</evidence>